<evidence type="ECO:0000256" key="10">
    <source>
        <dbReference type="SAM" id="Phobius"/>
    </source>
</evidence>
<keyword evidence="7" id="KW-0406">Ion transport</keyword>
<gene>
    <name evidence="12" type="ORF">BDP27DRAFT_1313532</name>
</gene>
<feature type="transmembrane region" description="Helical" evidence="10">
    <location>
        <begin position="304"/>
        <end position="332"/>
    </location>
</feature>
<keyword evidence="9" id="KW-0739">Sodium transport</keyword>
<dbReference type="Proteomes" id="UP000772434">
    <property type="component" value="Unassembled WGS sequence"/>
</dbReference>
<feature type="transmembrane region" description="Helical" evidence="10">
    <location>
        <begin position="344"/>
        <end position="368"/>
    </location>
</feature>
<evidence type="ECO:0000313" key="12">
    <source>
        <dbReference type="EMBL" id="KAF9076552.1"/>
    </source>
</evidence>
<dbReference type="AlphaFoldDB" id="A0A9P5Q8E4"/>
<dbReference type="GO" id="GO:0016020">
    <property type="term" value="C:membrane"/>
    <property type="evidence" value="ECO:0007669"/>
    <property type="project" value="UniProtKB-SubCell"/>
</dbReference>
<feature type="transmembrane region" description="Helical" evidence="10">
    <location>
        <begin position="236"/>
        <end position="254"/>
    </location>
</feature>
<feature type="transmembrane region" description="Helical" evidence="10">
    <location>
        <begin position="125"/>
        <end position="147"/>
    </location>
</feature>
<keyword evidence="4 10" id="KW-0812">Transmembrane</keyword>
<comment type="caution">
    <text evidence="12">The sequence shown here is derived from an EMBL/GenBank/DDBJ whole genome shotgun (WGS) entry which is preliminary data.</text>
</comment>
<sequence>MKSQIFTYNLPDIPTLLAVSSFLYLINVAEAIFDRILKAGLLGSLVVGIIYGPEVADILPGDVLQALLILGYIGLILSVFEAGLSTDISLLYSNIAISILVGGTGMLLPIAFSIILIHFGFGYSLLQGFAAGASLSSTSLGTTLALLNPELRQSRTGVILLSAALFDDVFGLIIAAIIQTFSSSPTGSIPWQAFVRPILVSVAFAFFTGILAWAIQHIIKRIPDKWRRFAYQANTQLLFLVAVISGFVAGANYAGTSELFGAYLAGVLLSQIFHTPFENVQSTETVESRVTPVANSTAMVSPQFAFAIFIQPVLAHVFSPIFFATIGAALPIRSLAKVDGSSRVVWRGFVYALLMAVAKFLTGIWLLVPFRTLMKAFRQVFRKRNQSSDENLTTSRPSSAILLGLAMIARGEIALIVSQLSRSLLTEVSQELYAIVIWAILLDTVGGALGVGITLRRDAKLFT</sequence>
<comment type="subcellular location">
    <subcellularLocation>
        <location evidence="1">Membrane</location>
        <topology evidence="1">Multi-pass membrane protein</topology>
    </subcellularLocation>
</comment>
<organism evidence="12 13">
    <name type="scientific">Rhodocollybia butyracea</name>
    <dbReference type="NCBI Taxonomy" id="206335"/>
    <lineage>
        <taxon>Eukaryota</taxon>
        <taxon>Fungi</taxon>
        <taxon>Dikarya</taxon>
        <taxon>Basidiomycota</taxon>
        <taxon>Agaricomycotina</taxon>
        <taxon>Agaricomycetes</taxon>
        <taxon>Agaricomycetidae</taxon>
        <taxon>Agaricales</taxon>
        <taxon>Marasmiineae</taxon>
        <taxon>Omphalotaceae</taxon>
        <taxon>Rhodocollybia</taxon>
    </lineage>
</organism>
<dbReference type="EMBL" id="JADNRY010000006">
    <property type="protein sequence ID" value="KAF9076552.1"/>
    <property type="molecule type" value="Genomic_DNA"/>
</dbReference>
<feature type="transmembrane region" description="Helical" evidence="10">
    <location>
        <begin position="6"/>
        <end position="25"/>
    </location>
</feature>
<dbReference type="PANTHER" id="PTHR43562:SF3">
    <property type="entry name" value="SODIUM ION_PROTON EXCHANGER (EUROFUNG)"/>
    <property type="match status" value="1"/>
</dbReference>
<keyword evidence="6" id="KW-0915">Sodium</keyword>
<evidence type="ECO:0000256" key="8">
    <source>
        <dbReference type="ARBA" id="ARBA00023136"/>
    </source>
</evidence>
<feature type="transmembrane region" description="Helical" evidence="10">
    <location>
        <begin position="63"/>
        <end position="84"/>
    </location>
</feature>
<proteinExistence type="predicted"/>
<dbReference type="OrthoDB" id="1288932at2759"/>
<evidence type="ECO:0000259" key="11">
    <source>
        <dbReference type="Pfam" id="PF00999"/>
    </source>
</evidence>
<evidence type="ECO:0000256" key="1">
    <source>
        <dbReference type="ARBA" id="ARBA00004141"/>
    </source>
</evidence>
<evidence type="ECO:0000256" key="3">
    <source>
        <dbReference type="ARBA" id="ARBA00022449"/>
    </source>
</evidence>
<evidence type="ECO:0000256" key="6">
    <source>
        <dbReference type="ARBA" id="ARBA00023053"/>
    </source>
</evidence>
<feature type="transmembrane region" description="Helical" evidence="10">
    <location>
        <begin position="96"/>
        <end position="119"/>
    </location>
</feature>
<evidence type="ECO:0000313" key="13">
    <source>
        <dbReference type="Proteomes" id="UP000772434"/>
    </source>
</evidence>
<dbReference type="PANTHER" id="PTHR43562">
    <property type="entry name" value="NAPA-TYPE SODIUM/HYDROGEN ANTIPORTER"/>
    <property type="match status" value="1"/>
</dbReference>
<feature type="transmembrane region" description="Helical" evidence="10">
    <location>
        <begin position="32"/>
        <end position="51"/>
    </location>
</feature>
<dbReference type="Pfam" id="PF00999">
    <property type="entry name" value="Na_H_Exchanger"/>
    <property type="match status" value="1"/>
</dbReference>
<feature type="transmembrane region" description="Helical" evidence="10">
    <location>
        <begin position="193"/>
        <end position="215"/>
    </location>
</feature>
<evidence type="ECO:0000256" key="4">
    <source>
        <dbReference type="ARBA" id="ARBA00022692"/>
    </source>
</evidence>
<feature type="domain" description="Cation/H+ exchanger transmembrane" evidence="11">
    <location>
        <begin position="35"/>
        <end position="455"/>
    </location>
</feature>
<keyword evidence="3" id="KW-0050">Antiport</keyword>
<keyword evidence="2" id="KW-0813">Transport</keyword>
<evidence type="ECO:0000256" key="7">
    <source>
        <dbReference type="ARBA" id="ARBA00023065"/>
    </source>
</evidence>
<keyword evidence="13" id="KW-1185">Reference proteome</keyword>
<dbReference type="GO" id="GO:0006814">
    <property type="term" value="P:sodium ion transport"/>
    <property type="evidence" value="ECO:0007669"/>
    <property type="project" value="UniProtKB-KW"/>
</dbReference>
<dbReference type="InterPro" id="IPR006153">
    <property type="entry name" value="Cation/H_exchanger_TM"/>
</dbReference>
<protein>
    <submittedName>
        <fullName evidence="12">Cation/H+ exchanger</fullName>
    </submittedName>
</protein>
<name>A0A9P5Q8E4_9AGAR</name>
<evidence type="ECO:0000256" key="9">
    <source>
        <dbReference type="ARBA" id="ARBA00023201"/>
    </source>
</evidence>
<reference evidence="12" key="1">
    <citation type="submission" date="2020-11" db="EMBL/GenBank/DDBJ databases">
        <authorList>
            <consortium name="DOE Joint Genome Institute"/>
            <person name="Ahrendt S."/>
            <person name="Riley R."/>
            <person name="Andreopoulos W."/>
            <person name="Labutti K."/>
            <person name="Pangilinan J."/>
            <person name="Ruiz-Duenas F.J."/>
            <person name="Barrasa J.M."/>
            <person name="Sanchez-Garcia M."/>
            <person name="Camarero S."/>
            <person name="Miyauchi S."/>
            <person name="Serrano A."/>
            <person name="Linde D."/>
            <person name="Babiker R."/>
            <person name="Drula E."/>
            <person name="Ayuso-Fernandez I."/>
            <person name="Pacheco R."/>
            <person name="Padilla G."/>
            <person name="Ferreira P."/>
            <person name="Barriuso J."/>
            <person name="Kellner H."/>
            <person name="Castanera R."/>
            <person name="Alfaro M."/>
            <person name="Ramirez L."/>
            <person name="Pisabarro A.G."/>
            <person name="Kuo A."/>
            <person name="Tritt A."/>
            <person name="Lipzen A."/>
            <person name="He G."/>
            <person name="Yan M."/>
            <person name="Ng V."/>
            <person name="Cullen D."/>
            <person name="Martin F."/>
            <person name="Rosso M.-N."/>
            <person name="Henrissat B."/>
            <person name="Hibbett D."/>
            <person name="Martinez A.T."/>
            <person name="Grigoriev I.V."/>
        </authorList>
    </citation>
    <scope>NUCLEOTIDE SEQUENCE</scope>
    <source>
        <strain evidence="12">AH 40177</strain>
    </source>
</reference>
<evidence type="ECO:0000256" key="5">
    <source>
        <dbReference type="ARBA" id="ARBA00022989"/>
    </source>
</evidence>
<dbReference type="InterPro" id="IPR038770">
    <property type="entry name" value="Na+/solute_symporter_sf"/>
</dbReference>
<dbReference type="GO" id="GO:1902600">
    <property type="term" value="P:proton transmembrane transport"/>
    <property type="evidence" value="ECO:0007669"/>
    <property type="project" value="InterPro"/>
</dbReference>
<evidence type="ECO:0000256" key="2">
    <source>
        <dbReference type="ARBA" id="ARBA00022448"/>
    </source>
</evidence>
<keyword evidence="8 10" id="KW-0472">Membrane</keyword>
<feature type="transmembrane region" description="Helical" evidence="10">
    <location>
        <begin position="432"/>
        <end position="455"/>
    </location>
</feature>
<dbReference type="Gene3D" id="1.20.1530.20">
    <property type="match status" value="1"/>
</dbReference>
<feature type="transmembrane region" description="Helical" evidence="10">
    <location>
        <begin position="159"/>
        <end position="181"/>
    </location>
</feature>
<keyword evidence="5 10" id="KW-1133">Transmembrane helix</keyword>
<dbReference type="GO" id="GO:0015297">
    <property type="term" value="F:antiporter activity"/>
    <property type="evidence" value="ECO:0007669"/>
    <property type="project" value="UniProtKB-KW"/>
</dbReference>
<accession>A0A9P5Q8E4</accession>